<dbReference type="EMBL" id="WHUW01000006">
    <property type="protein sequence ID" value="KAF8444812.1"/>
    <property type="molecule type" value="Genomic_DNA"/>
</dbReference>
<evidence type="ECO:0000256" key="1">
    <source>
        <dbReference type="SAM" id="MobiDB-lite"/>
    </source>
</evidence>
<reference evidence="2" key="1">
    <citation type="submission" date="2019-10" db="EMBL/GenBank/DDBJ databases">
        <authorList>
            <consortium name="DOE Joint Genome Institute"/>
            <person name="Kuo A."/>
            <person name="Miyauchi S."/>
            <person name="Kiss E."/>
            <person name="Drula E."/>
            <person name="Kohler A."/>
            <person name="Sanchez-Garcia M."/>
            <person name="Andreopoulos B."/>
            <person name="Barry K.W."/>
            <person name="Bonito G."/>
            <person name="Buee M."/>
            <person name="Carver A."/>
            <person name="Chen C."/>
            <person name="Cichocki N."/>
            <person name="Clum A."/>
            <person name="Culley D."/>
            <person name="Crous P.W."/>
            <person name="Fauchery L."/>
            <person name="Girlanda M."/>
            <person name="Hayes R."/>
            <person name="Keri Z."/>
            <person name="LaButti K."/>
            <person name="Lipzen A."/>
            <person name="Lombard V."/>
            <person name="Magnuson J."/>
            <person name="Maillard F."/>
            <person name="Morin E."/>
            <person name="Murat C."/>
            <person name="Nolan M."/>
            <person name="Ohm R."/>
            <person name="Pangilinan J."/>
            <person name="Pereira M."/>
            <person name="Perotto S."/>
            <person name="Peter M."/>
            <person name="Riley R."/>
            <person name="Sitrit Y."/>
            <person name="Stielow B."/>
            <person name="Szollosi G."/>
            <person name="Zifcakova L."/>
            <person name="Stursova M."/>
            <person name="Spatafora J.W."/>
            <person name="Tedersoo L."/>
            <person name="Vaario L.-M."/>
            <person name="Yamada A."/>
            <person name="Yan M."/>
            <person name="Wang P."/>
            <person name="Xu J."/>
            <person name="Bruns T."/>
            <person name="Baldrian P."/>
            <person name="Vilgalys R."/>
            <person name="Henrissat B."/>
            <person name="Grigoriev I.V."/>
            <person name="Hibbett D."/>
            <person name="Nagy L.G."/>
            <person name="Martin F.M."/>
        </authorList>
    </citation>
    <scope>NUCLEOTIDE SEQUENCE</scope>
    <source>
        <strain evidence="2">BED1</strain>
    </source>
</reference>
<organism evidence="2 3">
    <name type="scientific">Boletus edulis BED1</name>
    <dbReference type="NCBI Taxonomy" id="1328754"/>
    <lineage>
        <taxon>Eukaryota</taxon>
        <taxon>Fungi</taxon>
        <taxon>Dikarya</taxon>
        <taxon>Basidiomycota</taxon>
        <taxon>Agaricomycotina</taxon>
        <taxon>Agaricomycetes</taxon>
        <taxon>Agaricomycetidae</taxon>
        <taxon>Boletales</taxon>
        <taxon>Boletineae</taxon>
        <taxon>Boletaceae</taxon>
        <taxon>Boletoideae</taxon>
        <taxon>Boletus</taxon>
    </lineage>
</organism>
<dbReference type="AlphaFoldDB" id="A0AAD4GHA6"/>
<proteinExistence type="predicted"/>
<feature type="region of interest" description="Disordered" evidence="1">
    <location>
        <begin position="115"/>
        <end position="135"/>
    </location>
</feature>
<evidence type="ECO:0000313" key="2">
    <source>
        <dbReference type="EMBL" id="KAF8444812.1"/>
    </source>
</evidence>
<gene>
    <name evidence="2" type="ORF">L210DRAFT_3047280</name>
</gene>
<evidence type="ECO:0000313" key="3">
    <source>
        <dbReference type="Proteomes" id="UP001194468"/>
    </source>
</evidence>
<sequence length="262" mass="29456">MSHSYSRTRFRPTLSYFSMIIAGPKQGPIIDLVKTPGRKKEHSSQNQSGYYGGTKSGKYYIIIARLRHIYERHSASNRSAHRKRGRPKSVQVADIPQVTASIEPELQAAIPLQHYSENPTSDSSTPFPTSERGTELSVIAEGDESPERTHAVTLPSFSAFTFSQEELRDTVPRSCQETQDHMPPGWALELPATTLRGILHQTSHIQSPRLLTPMTQSRSIFLVQRNPQRPTITQSRCPLGPRSTLQRIARGTRSRPLCQLFL</sequence>
<comment type="caution">
    <text evidence="2">The sequence shown here is derived from an EMBL/GenBank/DDBJ whole genome shotgun (WGS) entry which is preliminary data.</text>
</comment>
<accession>A0AAD4GHA6</accession>
<protein>
    <submittedName>
        <fullName evidence="2">Uncharacterized protein</fullName>
    </submittedName>
</protein>
<keyword evidence="3" id="KW-1185">Reference proteome</keyword>
<dbReference type="Proteomes" id="UP001194468">
    <property type="component" value="Unassembled WGS sequence"/>
</dbReference>
<name>A0AAD4GHA6_BOLED</name>
<feature type="region of interest" description="Disordered" evidence="1">
    <location>
        <begin position="75"/>
        <end position="94"/>
    </location>
</feature>
<feature type="compositionally biased region" description="Low complexity" evidence="1">
    <location>
        <begin position="119"/>
        <end position="130"/>
    </location>
</feature>
<reference evidence="2" key="2">
    <citation type="journal article" date="2020" name="Nat. Commun.">
        <title>Large-scale genome sequencing of mycorrhizal fungi provides insights into the early evolution of symbiotic traits.</title>
        <authorList>
            <person name="Miyauchi S."/>
            <person name="Kiss E."/>
            <person name="Kuo A."/>
            <person name="Drula E."/>
            <person name="Kohler A."/>
            <person name="Sanchez-Garcia M."/>
            <person name="Morin E."/>
            <person name="Andreopoulos B."/>
            <person name="Barry K.W."/>
            <person name="Bonito G."/>
            <person name="Buee M."/>
            <person name="Carver A."/>
            <person name="Chen C."/>
            <person name="Cichocki N."/>
            <person name="Clum A."/>
            <person name="Culley D."/>
            <person name="Crous P.W."/>
            <person name="Fauchery L."/>
            <person name="Girlanda M."/>
            <person name="Hayes R.D."/>
            <person name="Keri Z."/>
            <person name="LaButti K."/>
            <person name="Lipzen A."/>
            <person name="Lombard V."/>
            <person name="Magnuson J."/>
            <person name="Maillard F."/>
            <person name="Murat C."/>
            <person name="Nolan M."/>
            <person name="Ohm R.A."/>
            <person name="Pangilinan J."/>
            <person name="Pereira M.F."/>
            <person name="Perotto S."/>
            <person name="Peter M."/>
            <person name="Pfister S."/>
            <person name="Riley R."/>
            <person name="Sitrit Y."/>
            <person name="Stielow J.B."/>
            <person name="Szollosi G."/>
            <person name="Zifcakova L."/>
            <person name="Stursova M."/>
            <person name="Spatafora J.W."/>
            <person name="Tedersoo L."/>
            <person name="Vaario L.M."/>
            <person name="Yamada A."/>
            <person name="Yan M."/>
            <person name="Wang P."/>
            <person name="Xu J."/>
            <person name="Bruns T."/>
            <person name="Baldrian P."/>
            <person name="Vilgalys R."/>
            <person name="Dunand C."/>
            <person name="Henrissat B."/>
            <person name="Grigoriev I.V."/>
            <person name="Hibbett D."/>
            <person name="Nagy L.G."/>
            <person name="Martin F.M."/>
        </authorList>
    </citation>
    <scope>NUCLEOTIDE SEQUENCE</scope>
    <source>
        <strain evidence="2">BED1</strain>
    </source>
</reference>